<evidence type="ECO:0000313" key="2">
    <source>
        <dbReference type="Proteomes" id="UP000003494"/>
    </source>
</evidence>
<dbReference type="Pfam" id="PF07949">
    <property type="entry name" value="YbbR"/>
    <property type="match status" value="4"/>
</dbReference>
<dbReference type="InterPro" id="IPR053154">
    <property type="entry name" value="c-di-AMP_regulator"/>
</dbReference>
<keyword evidence="2" id="KW-1185">Reference proteome</keyword>
<dbReference type="STRING" id="626523.GCWU000342_01721"/>
<dbReference type="RefSeq" id="WP_006906718.1">
    <property type="nucleotide sequence ID" value="NZ_GG665867.1"/>
</dbReference>
<comment type="caution">
    <text evidence="1">The sequence shown here is derived from an EMBL/GenBank/DDBJ whole genome shotgun (WGS) entry which is preliminary data.</text>
</comment>
<dbReference type="PANTHER" id="PTHR37804">
    <property type="entry name" value="CDAA REGULATORY PROTEIN CDAR"/>
    <property type="match status" value="1"/>
</dbReference>
<proteinExistence type="predicted"/>
<accession>C4GCM7</accession>
<name>C4GCM7_9FIRM</name>
<gene>
    <name evidence="1" type="ORF">GCWU000342_01721</name>
</gene>
<dbReference type="HOGENOM" id="CLU_039811_4_0_9"/>
<dbReference type="eggNOG" id="COG4856">
    <property type="taxonomic scope" value="Bacteria"/>
</dbReference>
<organism evidence="1 2">
    <name type="scientific">Shuttleworthella satelles DSM 14600</name>
    <dbReference type="NCBI Taxonomy" id="626523"/>
    <lineage>
        <taxon>Bacteria</taxon>
        <taxon>Bacillati</taxon>
        <taxon>Bacillota</taxon>
        <taxon>Clostridia</taxon>
        <taxon>Lachnospirales</taxon>
        <taxon>Lachnospiraceae</taxon>
        <taxon>Shuttleworthella</taxon>
    </lineage>
</organism>
<dbReference type="Proteomes" id="UP000003494">
    <property type="component" value="Unassembled WGS sequence"/>
</dbReference>
<reference evidence="1" key="1">
    <citation type="submission" date="2009-04" db="EMBL/GenBank/DDBJ databases">
        <authorList>
            <person name="Weinstock G."/>
            <person name="Sodergren E."/>
            <person name="Clifton S."/>
            <person name="Fulton L."/>
            <person name="Fulton B."/>
            <person name="Courtney L."/>
            <person name="Fronick C."/>
            <person name="Harrison M."/>
            <person name="Strong C."/>
            <person name="Farmer C."/>
            <person name="Delahaunty K."/>
            <person name="Markovic C."/>
            <person name="Hall O."/>
            <person name="Minx P."/>
            <person name="Tomlinson C."/>
            <person name="Mitreva M."/>
            <person name="Nelson J."/>
            <person name="Hou S."/>
            <person name="Wollam A."/>
            <person name="Pepin K.H."/>
            <person name="Johnson M."/>
            <person name="Bhonagiri V."/>
            <person name="Nash W.E."/>
            <person name="Warren W."/>
            <person name="Chinwalla A."/>
            <person name="Mardis E.R."/>
            <person name="Wilson R.K."/>
        </authorList>
    </citation>
    <scope>NUCLEOTIDE SEQUENCE [LARGE SCALE GENOMIC DNA]</scope>
    <source>
        <strain evidence="1">DSM 14600</strain>
    </source>
</reference>
<sequence>MANKVRDLFLKNLIFKLLALLFAILLWWMVTSVSDPTQYKSFSVPVTMQNESALTAAGKYYTVLKNSDTVSVRVTAKRSVIDRLSSADFTATADLSRIENNSQVPVEIKINRYANQVSVGAKNYYVDVKVTNARTTQFTIEAKTTGNPADGYALGEVKSDPGVVTVTGPEDVVSSIAAVEANLDVSKANRKLSKSVALKYLDKSGEAVDTTNLTTSVQSVDVSAEVFATKTVPVTVNQSESPANGLNLVSVTVSPQSIQIMGNATDLNKVTEITIPASAVNLSKITATSDISVDISSYLPSGIKPVDPNQSKVTVIVTLEGQVTRQFDIPTANLTIQKLPSGYQGKFESQTVTVSITGSGSEINELQAENITGSVDASGLTAGSHTVRVKLNLKEDLLTPETTTRLTVSSQ</sequence>
<dbReference type="AlphaFoldDB" id="C4GCM7"/>
<dbReference type="InterPro" id="IPR012505">
    <property type="entry name" value="YbbR"/>
</dbReference>
<protein>
    <submittedName>
        <fullName evidence="1">YbbR-like protein</fullName>
    </submittedName>
</protein>
<dbReference type="PANTHER" id="PTHR37804:SF1">
    <property type="entry name" value="CDAA REGULATORY PROTEIN CDAR"/>
    <property type="match status" value="1"/>
</dbReference>
<evidence type="ECO:0000313" key="1">
    <source>
        <dbReference type="EMBL" id="EEP27727.1"/>
    </source>
</evidence>
<dbReference type="Gene3D" id="2.170.120.40">
    <property type="entry name" value="YbbR-like domain"/>
    <property type="match status" value="2"/>
</dbReference>
<dbReference type="EMBL" id="ACIP02000004">
    <property type="protein sequence ID" value="EEP27727.1"/>
    <property type="molecule type" value="Genomic_DNA"/>
</dbReference>
<dbReference type="Gene3D" id="2.170.120.30">
    <property type="match status" value="2"/>
</dbReference>